<dbReference type="InterPro" id="IPR018833">
    <property type="entry name" value="Rv2993c-like_N"/>
</dbReference>
<sequence>MRLVSFQLNDGTQSYGVIEGDAIRAADTALTSKYADLRAVLTAGATAELAGSTGPVLALADVTLLSPLPNPDKIICIGLNYMSHIKETGRDKPKHPSIFTRYPSSVIGHDVPLVRPKASQDFDYEGELAVIIGKEGRHIAQADAWDHIAGYSCFNDGSIRDYQIHTSQFWPGKSFDDSGSMGPWIVTADDLPDVTEQTLTTRINGNVEQQSKLDDLAISIPEIIAYVSTVTKLLPGDVIATGTPGGVGKFRKPQLYMKPGDVAEVEITGIGILRNGVVDEA</sequence>
<dbReference type="PANTHER" id="PTHR42796">
    <property type="entry name" value="FUMARYLACETOACETATE HYDROLASE DOMAIN-CONTAINING PROTEIN 2A-RELATED"/>
    <property type="match status" value="1"/>
</dbReference>
<evidence type="ECO:0000313" key="5">
    <source>
        <dbReference type="EMBL" id="SMO41496.1"/>
    </source>
</evidence>
<dbReference type="GO" id="GO:0016853">
    <property type="term" value="F:isomerase activity"/>
    <property type="evidence" value="ECO:0007669"/>
    <property type="project" value="UniProtKB-ARBA"/>
</dbReference>
<accession>A0A521B379</accession>
<evidence type="ECO:0000313" key="6">
    <source>
        <dbReference type="Proteomes" id="UP000316030"/>
    </source>
</evidence>
<dbReference type="SUPFAM" id="SSF56529">
    <property type="entry name" value="FAH"/>
    <property type="match status" value="1"/>
</dbReference>
<dbReference type="GO" id="GO:0046872">
    <property type="term" value="F:metal ion binding"/>
    <property type="evidence" value="ECO:0007669"/>
    <property type="project" value="UniProtKB-KW"/>
</dbReference>
<reference evidence="5 6" key="1">
    <citation type="submission" date="2017-05" db="EMBL/GenBank/DDBJ databases">
        <authorList>
            <person name="Varghese N."/>
            <person name="Submissions S."/>
        </authorList>
    </citation>
    <scope>NUCLEOTIDE SEQUENCE [LARGE SCALE GENOMIC DNA]</scope>
    <source>
        <strain evidence="5 6">DSM 29506</strain>
    </source>
</reference>
<feature type="domain" description="Fumarylacetoacetase-like C-terminal" evidence="3">
    <location>
        <begin position="73"/>
        <end position="278"/>
    </location>
</feature>
<dbReference type="InterPro" id="IPR051121">
    <property type="entry name" value="FAH"/>
</dbReference>
<protein>
    <submittedName>
        <fullName evidence="5">2-keto-4-pentenoate hydratase/2-oxohepta-3-ene-1,7-dioic acid hydratase (Catechol pathway)</fullName>
    </submittedName>
</protein>
<dbReference type="GO" id="GO:0019752">
    <property type="term" value="P:carboxylic acid metabolic process"/>
    <property type="evidence" value="ECO:0007669"/>
    <property type="project" value="UniProtKB-ARBA"/>
</dbReference>
<dbReference type="PANTHER" id="PTHR42796:SF4">
    <property type="entry name" value="FUMARYLACETOACETATE HYDROLASE DOMAIN-CONTAINING PROTEIN 2A"/>
    <property type="match status" value="1"/>
</dbReference>
<dbReference type="RefSeq" id="WP_142491838.1">
    <property type="nucleotide sequence ID" value="NZ_FXTO01000002.1"/>
</dbReference>
<keyword evidence="6" id="KW-1185">Reference proteome</keyword>
<dbReference type="Pfam" id="PF01557">
    <property type="entry name" value="FAA_hydrolase"/>
    <property type="match status" value="1"/>
</dbReference>
<comment type="similarity">
    <text evidence="1">Belongs to the FAH family.</text>
</comment>
<dbReference type="Gene3D" id="3.90.850.10">
    <property type="entry name" value="Fumarylacetoacetase-like, C-terminal domain"/>
    <property type="match status" value="1"/>
</dbReference>
<feature type="domain" description="Rv2993c-like N-terminal" evidence="4">
    <location>
        <begin position="1"/>
        <end position="67"/>
    </location>
</feature>
<evidence type="ECO:0000259" key="3">
    <source>
        <dbReference type="Pfam" id="PF01557"/>
    </source>
</evidence>
<dbReference type="AlphaFoldDB" id="A0A521B379"/>
<dbReference type="InterPro" id="IPR011234">
    <property type="entry name" value="Fumarylacetoacetase-like_C"/>
</dbReference>
<dbReference type="FunFam" id="3.90.850.10:FF:000002">
    <property type="entry name" value="2-hydroxyhepta-2,4-diene-1,7-dioate isomerase"/>
    <property type="match status" value="1"/>
</dbReference>
<gene>
    <name evidence="5" type="ORF">SAMN06265173_10264</name>
</gene>
<name>A0A521B379_9RHOB</name>
<dbReference type="Pfam" id="PF10370">
    <property type="entry name" value="Rv2993c-like_N"/>
    <property type="match status" value="1"/>
</dbReference>
<evidence type="ECO:0000259" key="4">
    <source>
        <dbReference type="Pfam" id="PF10370"/>
    </source>
</evidence>
<evidence type="ECO:0000256" key="2">
    <source>
        <dbReference type="ARBA" id="ARBA00022723"/>
    </source>
</evidence>
<keyword evidence="2" id="KW-0479">Metal-binding</keyword>
<evidence type="ECO:0000256" key="1">
    <source>
        <dbReference type="ARBA" id="ARBA00010211"/>
    </source>
</evidence>
<dbReference type="Proteomes" id="UP000316030">
    <property type="component" value="Unassembled WGS sequence"/>
</dbReference>
<dbReference type="InterPro" id="IPR036663">
    <property type="entry name" value="Fumarylacetoacetase_C_sf"/>
</dbReference>
<organism evidence="5 6">
    <name type="scientific">Thalassovita litoralis</name>
    <dbReference type="NCBI Taxonomy" id="1010611"/>
    <lineage>
        <taxon>Bacteria</taxon>
        <taxon>Pseudomonadati</taxon>
        <taxon>Pseudomonadota</taxon>
        <taxon>Alphaproteobacteria</taxon>
        <taxon>Rhodobacterales</taxon>
        <taxon>Roseobacteraceae</taxon>
        <taxon>Thalassovita</taxon>
    </lineage>
</organism>
<proteinExistence type="inferred from homology"/>
<dbReference type="OrthoDB" id="5197601at2"/>
<dbReference type="EMBL" id="FXTO01000002">
    <property type="protein sequence ID" value="SMO41496.1"/>
    <property type="molecule type" value="Genomic_DNA"/>
</dbReference>